<dbReference type="RefSeq" id="WP_208576418.1">
    <property type="nucleotide sequence ID" value="NZ_JAGFVQ010000003.1"/>
</dbReference>
<reference evidence="12" key="1">
    <citation type="submission" date="2021-03" db="EMBL/GenBank/DDBJ databases">
        <title>X isolated from Micromonospora tulbaghiae.</title>
        <authorList>
            <person name="Stennett H.L."/>
        </authorList>
    </citation>
    <scope>NUCLEOTIDE SEQUENCE</scope>
    <source>
        <strain evidence="12">28M1-20</strain>
    </source>
</reference>
<keyword evidence="6 12" id="KW-0067">ATP-binding</keyword>
<accession>A0AAW4JB84</accession>
<dbReference type="InterPro" id="IPR003593">
    <property type="entry name" value="AAA+_ATPase"/>
</dbReference>
<dbReference type="Proteomes" id="UP000669887">
    <property type="component" value="Unassembled WGS sequence"/>
</dbReference>
<dbReference type="InterPro" id="IPR000515">
    <property type="entry name" value="MetI-like"/>
</dbReference>
<evidence type="ECO:0000259" key="10">
    <source>
        <dbReference type="PROSITE" id="PS50893"/>
    </source>
</evidence>
<dbReference type="InterPro" id="IPR003439">
    <property type="entry name" value="ABC_transporter-like_ATP-bd"/>
</dbReference>
<dbReference type="SMART" id="SM00382">
    <property type="entry name" value="AAA"/>
    <property type="match status" value="2"/>
</dbReference>
<evidence type="ECO:0000256" key="6">
    <source>
        <dbReference type="ARBA" id="ARBA00022840"/>
    </source>
</evidence>
<keyword evidence="7 9" id="KW-1133">Transmembrane helix</keyword>
<dbReference type="GO" id="GO:0016887">
    <property type="term" value="F:ATP hydrolysis activity"/>
    <property type="evidence" value="ECO:0007669"/>
    <property type="project" value="InterPro"/>
</dbReference>
<evidence type="ECO:0000256" key="3">
    <source>
        <dbReference type="ARBA" id="ARBA00022448"/>
    </source>
</evidence>
<dbReference type="CDD" id="cd06261">
    <property type="entry name" value="TM_PBP2"/>
    <property type="match status" value="1"/>
</dbReference>
<dbReference type="Gene3D" id="3.40.50.300">
    <property type="entry name" value="P-loop containing nucleotide triphosphate hydrolases"/>
    <property type="match status" value="2"/>
</dbReference>
<evidence type="ECO:0000256" key="7">
    <source>
        <dbReference type="ARBA" id="ARBA00022989"/>
    </source>
</evidence>
<evidence type="ECO:0000259" key="11">
    <source>
        <dbReference type="PROSITE" id="PS50928"/>
    </source>
</evidence>
<feature type="domain" description="ABC transmembrane type-1" evidence="11">
    <location>
        <begin position="80"/>
        <end position="269"/>
    </location>
</feature>
<dbReference type="PANTHER" id="PTHR43776:SF7">
    <property type="entry name" value="D,D-DIPEPTIDE TRANSPORT ATP-BINDING PROTEIN DDPF-RELATED"/>
    <property type="match status" value="1"/>
</dbReference>
<evidence type="ECO:0000256" key="4">
    <source>
        <dbReference type="ARBA" id="ARBA00022692"/>
    </source>
</evidence>
<feature type="domain" description="ABC transporter" evidence="10">
    <location>
        <begin position="309"/>
        <end position="556"/>
    </location>
</feature>
<dbReference type="InterPro" id="IPR035906">
    <property type="entry name" value="MetI-like_sf"/>
</dbReference>
<evidence type="ECO:0000313" key="12">
    <source>
        <dbReference type="EMBL" id="MBO4139098.1"/>
    </source>
</evidence>
<organism evidence="12 13">
    <name type="scientific">Micromonospora tulbaghiae</name>
    <dbReference type="NCBI Taxonomy" id="479978"/>
    <lineage>
        <taxon>Bacteria</taxon>
        <taxon>Bacillati</taxon>
        <taxon>Actinomycetota</taxon>
        <taxon>Actinomycetes</taxon>
        <taxon>Micromonosporales</taxon>
        <taxon>Micromonosporaceae</taxon>
        <taxon>Micromonospora</taxon>
    </lineage>
</organism>
<keyword evidence="8 9" id="KW-0472">Membrane</keyword>
<evidence type="ECO:0000313" key="13">
    <source>
        <dbReference type="Proteomes" id="UP000669887"/>
    </source>
</evidence>
<sequence>MTDVAIRPATGLGPVTRRRRPVAAAVTFVLVAALTLFGPLLAPHDPTESVDMPFAPASAKAPLGTDYLGADVLSRVLAGGQTLALVAVAVLVLTYLAGATAGMLAGFRGGWTGTVVMRLADVLMGLPALVLLAVVVTGLGRGVFGAAVAIVIVLLPDVVRLTRTATGHALAHDYVEVAVARGESTMSILGREVLPNLTPVLAADAGVRFVSAVYAVATASFLGLGVQPPSPDWGLMIFENRGGLGLQPLAVLAPAAILLTLLLSANVLADRLVGSSQGVRVPRFRRRPAMSASAPAADEGADTVPDAVVSVSRLTVETVADGRAVVDGVTLAVGRGQVLALVGQSGSGKTTTALALLGHARPGLVRSRGAVNVLGTELTGLRERSLRRFRADHTAYVAQDPRTAMPAHLRVRDQIDEVLRARGVPRAQRAERAAAALRRANLPDDQAFRSRWPHQLSGGQLQRLSLAIALAHEPALVVLDEPTSALDPANTARLLAEFTGICRAAGTAAVIVSHDIAAVAAVADTVVVMYGGTTVESGPPARILTAPVHPHTRALVAAAAPGPSDHDPRDAEPILRVRGLSVDLPGTGPVLTGAGLEVAPGGCVCVVGASGSGKTTLLRAVAGLVPARTGSIELAGDDVAPSVARRSAEQRRRLQLVPQNPYDSLNPRHTVGQIVARPIRQFRLAAPHEAAARAVDLLEQVGLSAEHAGRRPAELSGGERQRVALARALAARPDVLLCDEVTSALDRTVAATVLDLLNRLRRDTGVAVVVVTHDDLVVRRMGGAVLRVADGVVADAESVGTVP</sequence>
<gene>
    <name evidence="12" type="ORF">J5U46_02865</name>
</gene>
<dbReference type="SUPFAM" id="SSF52540">
    <property type="entry name" value="P-loop containing nucleoside triphosphate hydrolases"/>
    <property type="match status" value="2"/>
</dbReference>
<dbReference type="PROSITE" id="PS50928">
    <property type="entry name" value="ABC_TM1"/>
    <property type="match status" value="1"/>
</dbReference>
<dbReference type="Pfam" id="PF00528">
    <property type="entry name" value="BPD_transp_1"/>
    <property type="match status" value="1"/>
</dbReference>
<name>A0AAW4JB84_9ACTN</name>
<evidence type="ECO:0000256" key="9">
    <source>
        <dbReference type="RuleBase" id="RU363032"/>
    </source>
</evidence>
<keyword evidence="5" id="KW-0547">Nucleotide-binding</keyword>
<dbReference type="InterPro" id="IPR050319">
    <property type="entry name" value="ABC_transp_ATP-bind"/>
</dbReference>
<comment type="similarity">
    <text evidence="9">Belongs to the binding-protein-dependent transport system permease family.</text>
</comment>
<dbReference type="CDD" id="cd03257">
    <property type="entry name" value="ABC_NikE_OppD_transporters"/>
    <property type="match status" value="1"/>
</dbReference>
<dbReference type="Gene3D" id="1.10.3720.10">
    <property type="entry name" value="MetI-like"/>
    <property type="match status" value="1"/>
</dbReference>
<dbReference type="AlphaFoldDB" id="A0AAW4JB84"/>
<dbReference type="InterPro" id="IPR027417">
    <property type="entry name" value="P-loop_NTPase"/>
</dbReference>
<comment type="similarity">
    <text evidence="2">Belongs to the ABC transporter superfamily.</text>
</comment>
<keyword evidence="4 9" id="KW-0812">Transmembrane</keyword>
<proteinExistence type="inferred from homology"/>
<evidence type="ECO:0000256" key="2">
    <source>
        <dbReference type="ARBA" id="ARBA00005417"/>
    </source>
</evidence>
<evidence type="ECO:0000256" key="1">
    <source>
        <dbReference type="ARBA" id="ARBA00004141"/>
    </source>
</evidence>
<evidence type="ECO:0000256" key="8">
    <source>
        <dbReference type="ARBA" id="ARBA00023136"/>
    </source>
</evidence>
<keyword evidence="3 9" id="KW-0813">Transport</keyword>
<dbReference type="PROSITE" id="PS00211">
    <property type="entry name" value="ABC_TRANSPORTER_1"/>
    <property type="match status" value="2"/>
</dbReference>
<dbReference type="GO" id="GO:0005524">
    <property type="term" value="F:ATP binding"/>
    <property type="evidence" value="ECO:0007669"/>
    <property type="project" value="UniProtKB-KW"/>
</dbReference>
<feature type="transmembrane region" description="Helical" evidence="9">
    <location>
        <begin position="83"/>
        <end position="107"/>
    </location>
</feature>
<feature type="transmembrane region" description="Helical" evidence="9">
    <location>
        <begin position="21"/>
        <end position="42"/>
    </location>
</feature>
<dbReference type="EMBL" id="JAGFVQ010000003">
    <property type="protein sequence ID" value="MBO4139098.1"/>
    <property type="molecule type" value="Genomic_DNA"/>
</dbReference>
<dbReference type="Pfam" id="PF00005">
    <property type="entry name" value="ABC_tran"/>
    <property type="match status" value="2"/>
</dbReference>
<dbReference type="GO" id="GO:0005886">
    <property type="term" value="C:plasma membrane"/>
    <property type="evidence" value="ECO:0007669"/>
    <property type="project" value="UniProtKB-SubCell"/>
</dbReference>
<comment type="caution">
    <text evidence="12">The sequence shown here is derived from an EMBL/GenBank/DDBJ whole genome shotgun (WGS) entry which is preliminary data.</text>
</comment>
<dbReference type="InterPro" id="IPR017871">
    <property type="entry name" value="ABC_transporter-like_CS"/>
</dbReference>
<dbReference type="SUPFAM" id="SSF161098">
    <property type="entry name" value="MetI-like"/>
    <property type="match status" value="1"/>
</dbReference>
<evidence type="ECO:0000256" key="5">
    <source>
        <dbReference type="ARBA" id="ARBA00022741"/>
    </source>
</evidence>
<feature type="domain" description="ABC transporter" evidence="10">
    <location>
        <begin position="575"/>
        <end position="802"/>
    </location>
</feature>
<dbReference type="PANTHER" id="PTHR43776">
    <property type="entry name" value="TRANSPORT ATP-BINDING PROTEIN"/>
    <property type="match status" value="1"/>
</dbReference>
<comment type="subcellular location">
    <subcellularLocation>
        <location evidence="9">Cell membrane</location>
        <topology evidence="9">Multi-pass membrane protein</topology>
    </subcellularLocation>
    <subcellularLocation>
        <location evidence="1">Membrane</location>
        <topology evidence="1">Multi-pass membrane protein</topology>
    </subcellularLocation>
</comment>
<dbReference type="GO" id="GO:0055085">
    <property type="term" value="P:transmembrane transport"/>
    <property type="evidence" value="ECO:0007669"/>
    <property type="project" value="InterPro"/>
</dbReference>
<dbReference type="PROSITE" id="PS50893">
    <property type="entry name" value="ABC_TRANSPORTER_2"/>
    <property type="match status" value="2"/>
</dbReference>
<protein>
    <submittedName>
        <fullName evidence="12">ATP-binding cassette domain-containing protein</fullName>
    </submittedName>
</protein>